<protein>
    <submittedName>
        <fullName evidence="3">SPFH domain-containing protein</fullName>
    </submittedName>
</protein>
<name>A0ABV8CNQ6_9GAMM</name>
<dbReference type="Pfam" id="PF01145">
    <property type="entry name" value="Band_7"/>
    <property type="match status" value="1"/>
</dbReference>
<accession>A0ABV8CNQ6</accession>
<dbReference type="InterPro" id="IPR001107">
    <property type="entry name" value="Band_7"/>
</dbReference>
<keyword evidence="4" id="KW-1185">Reference proteome</keyword>
<evidence type="ECO:0000256" key="1">
    <source>
        <dbReference type="ARBA" id="ARBA00004167"/>
    </source>
</evidence>
<dbReference type="InterPro" id="IPR000163">
    <property type="entry name" value="Prohibitin"/>
</dbReference>
<comment type="caution">
    <text evidence="3">The sequence shown here is derived from an EMBL/GenBank/DDBJ whole genome shotgun (WGS) entry which is preliminary data.</text>
</comment>
<comment type="subcellular location">
    <subcellularLocation>
        <location evidence="1">Membrane</location>
        <topology evidence="1">Single-pass membrane protein</topology>
    </subcellularLocation>
</comment>
<reference evidence="4" key="1">
    <citation type="journal article" date="2019" name="Int. J. Syst. Evol. Microbiol.">
        <title>The Global Catalogue of Microorganisms (GCM) 10K type strain sequencing project: providing services to taxonomists for standard genome sequencing and annotation.</title>
        <authorList>
            <consortium name="The Broad Institute Genomics Platform"/>
            <consortium name="The Broad Institute Genome Sequencing Center for Infectious Disease"/>
            <person name="Wu L."/>
            <person name="Ma J."/>
        </authorList>
    </citation>
    <scope>NUCLEOTIDE SEQUENCE [LARGE SCALE GENOMIC DNA]</scope>
    <source>
        <strain evidence="4">CCUG 54939</strain>
    </source>
</reference>
<dbReference type="Gene3D" id="3.30.479.30">
    <property type="entry name" value="Band 7 domain"/>
    <property type="match status" value="1"/>
</dbReference>
<proteinExistence type="predicted"/>
<feature type="domain" description="Band 7" evidence="2">
    <location>
        <begin position="25"/>
        <end position="188"/>
    </location>
</feature>
<organism evidence="3 4">
    <name type="scientific">Pseudaeromonas sharmana</name>
    <dbReference type="NCBI Taxonomy" id="328412"/>
    <lineage>
        <taxon>Bacteria</taxon>
        <taxon>Pseudomonadati</taxon>
        <taxon>Pseudomonadota</taxon>
        <taxon>Gammaproteobacteria</taxon>
        <taxon>Aeromonadales</taxon>
        <taxon>Aeromonadaceae</taxon>
        <taxon>Pseudaeromonas</taxon>
    </lineage>
</organism>
<dbReference type="CDD" id="cd03401">
    <property type="entry name" value="SPFH_prohibitin"/>
    <property type="match status" value="1"/>
</dbReference>
<dbReference type="SMART" id="SM00244">
    <property type="entry name" value="PHB"/>
    <property type="match status" value="1"/>
</dbReference>
<evidence type="ECO:0000313" key="4">
    <source>
        <dbReference type="Proteomes" id="UP001595692"/>
    </source>
</evidence>
<gene>
    <name evidence="3" type="ORF">ACFOSS_10255</name>
</gene>
<dbReference type="RefSeq" id="WP_377152261.1">
    <property type="nucleotide sequence ID" value="NZ_JBHSAF010000014.1"/>
</dbReference>
<dbReference type="Proteomes" id="UP001595692">
    <property type="component" value="Unassembled WGS sequence"/>
</dbReference>
<evidence type="ECO:0000313" key="3">
    <source>
        <dbReference type="EMBL" id="MFC3913846.1"/>
    </source>
</evidence>
<dbReference type="PANTHER" id="PTHR42911">
    <property type="entry name" value="MODULATOR OF FTSH PROTEASE HFLC"/>
    <property type="match status" value="1"/>
</dbReference>
<dbReference type="InterPro" id="IPR036013">
    <property type="entry name" value="Band_7/SPFH_dom_sf"/>
</dbReference>
<evidence type="ECO:0000259" key="2">
    <source>
        <dbReference type="SMART" id="SM00244"/>
    </source>
</evidence>
<dbReference type="PANTHER" id="PTHR42911:SF2">
    <property type="entry name" value="PROHIBITIN FAMILY PROTEIN"/>
    <property type="match status" value="1"/>
</dbReference>
<dbReference type="SUPFAM" id="SSF117892">
    <property type="entry name" value="Band 7/SPFH domain"/>
    <property type="match status" value="1"/>
</dbReference>
<dbReference type="EMBL" id="JBHSAF010000014">
    <property type="protein sequence ID" value="MFC3913846.1"/>
    <property type="molecule type" value="Genomic_DNA"/>
</dbReference>
<sequence>MNPQRSPLLILAGLVVLAVVFIASSSWFTVDQGERGVKLRYGKIVEIAEPGLGFKLPLVDKIVKLSVQNHTAQYENIQAYSRDQQPARLNISVSFHVPADDINRLYSHYGSIENISERVISRQVPTQVENTFGQYTAISVVQDRARFVKDLTAAITGAVEQTPVIIDSVQVENIDFSEAYERSIEDRMKAEVAIATRRQNLETEKINADIAITQAKASADAQLAQARAEAEAIRLKGTAEAESIRLRGEALRQNPQVVALTTAERWNGELPQTMLPNGAVPMITLTDPLNNP</sequence>